<feature type="domain" description="TLDc" evidence="1">
    <location>
        <begin position="111"/>
        <end position="278"/>
    </location>
</feature>
<dbReference type="EMBL" id="BLAL01000034">
    <property type="protein sequence ID" value="GES77840.1"/>
    <property type="molecule type" value="Genomic_DNA"/>
</dbReference>
<sequence>MVLQRDDLNMEEIDIWDSIIRWLFVHNLKFDDDNFKLLSEDMAKFKHTIKELISLIRFYDIPREDFYLKVYPYKDLLPEDLLNDVLRYHMVPDSTPMLNFKPSRFRKHKSVLIDYNVFLLFAKWIDKTTEVYTKKTMPYRFKLLLRGTRDGFGSIKFHQLCDDKGATISFARVSNNQKQIIGGYNPLNWYQTNGYASSNDSFIFNITNVNDLSTAKIGRCNNSNNAIYYSSSNGPTFGNGHDLRAQGNTWTTSNGNTYSNISFPNNPTIDEYEVYNVVKKYSLQNAEENL</sequence>
<evidence type="ECO:0000313" key="2">
    <source>
        <dbReference type="EMBL" id="GBC03567.1"/>
    </source>
</evidence>
<dbReference type="InterPro" id="IPR006571">
    <property type="entry name" value="TLDc_dom"/>
</dbReference>
<dbReference type="EMBL" id="BEXD01003893">
    <property type="protein sequence ID" value="GBC03567.1"/>
    <property type="molecule type" value="Genomic_DNA"/>
</dbReference>
<reference evidence="3" key="2">
    <citation type="submission" date="2019-10" db="EMBL/GenBank/DDBJ databases">
        <title>Conservation and host-specific expression of non-tandemly repeated heterogenous ribosome RNA gene in arbuscular mycorrhizal fungi.</title>
        <authorList>
            <person name="Maeda T."/>
            <person name="Kobayashi Y."/>
            <person name="Nakagawa T."/>
            <person name="Ezawa T."/>
            <person name="Yamaguchi K."/>
            <person name="Bino T."/>
            <person name="Nishimoto Y."/>
            <person name="Shigenobu S."/>
            <person name="Kawaguchi M."/>
        </authorList>
    </citation>
    <scope>NUCLEOTIDE SEQUENCE</scope>
    <source>
        <strain evidence="3">HR1</strain>
    </source>
</reference>
<dbReference type="Proteomes" id="UP000247702">
    <property type="component" value="Unassembled WGS sequence"/>
</dbReference>
<dbReference type="AlphaFoldDB" id="A0A2Z6SE43"/>
<evidence type="ECO:0000259" key="1">
    <source>
        <dbReference type="PROSITE" id="PS51886"/>
    </source>
</evidence>
<dbReference type="Proteomes" id="UP000615446">
    <property type="component" value="Unassembled WGS sequence"/>
</dbReference>
<gene>
    <name evidence="3" type="ORF">RCL2_000517300</name>
    <name evidence="2" type="ORF">RclHR1_00520019</name>
</gene>
<accession>A0A2Z6SE43</accession>
<proteinExistence type="predicted"/>
<dbReference type="OrthoDB" id="2324840at2759"/>
<dbReference type="Pfam" id="PF07534">
    <property type="entry name" value="TLD"/>
    <property type="match status" value="1"/>
</dbReference>
<comment type="caution">
    <text evidence="2">The sequence shown here is derived from an EMBL/GenBank/DDBJ whole genome shotgun (WGS) entry which is preliminary data.</text>
</comment>
<evidence type="ECO:0000313" key="3">
    <source>
        <dbReference type="EMBL" id="GES77840.1"/>
    </source>
</evidence>
<organism evidence="2 4">
    <name type="scientific">Rhizophagus clarus</name>
    <dbReference type="NCBI Taxonomy" id="94130"/>
    <lineage>
        <taxon>Eukaryota</taxon>
        <taxon>Fungi</taxon>
        <taxon>Fungi incertae sedis</taxon>
        <taxon>Mucoromycota</taxon>
        <taxon>Glomeromycotina</taxon>
        <taxon>Glomeromycetes</taxon>
        <taxon>Glomerales</taxon>
        <taxon>Glomeraceae</taxon>
        <taxon>Rhizophagus</taxon>
    </lineage>
</organism>
<reference evidence="2 4" key="1">
    <citation type="submission" date="2017-11" db="EMBL/GenBank/DDBJ databases">
        <title>The genome of Rhizophagus clarus HR1 reveals common genetic basis of auxotrophy among arbuscular mycorrhizal fungi.</title>
        <authorList>
            <person name="Kobayashi Y."/>
        </authorList>
    </citation>
    <scope>NUCLEOTIDE SEQUENCE [LARGE SCALE GENOMIC DNA]</scope>
    <source>
        <strain evidence="2 4">HR1</strain>
    </source>
</reference>
<keyword evidence="4" id="KW-1185">Reference proteome</keyword>
<name>A0A2Z6SE43_9GLOM</name>
<protein>
    <recommendedName>
        <fullName evidence="1">TLDc domain-containing protein</fullName>
    </recommendedName>
</protein>
<dbReference type="PROSITE" id="PS51886">
    <property type="entry name" value="TLDC"/>
    <property type="match status" value="1"/>
</dbReference>
<evidence type="ECO:0000313" key="4">
    <source>
        <dbReference type="Proteomes" id="UP000247702"/>
    </source>
</evidence>